<dbReference type="EMBL" id="QKKF02002619">
    <property type="protein sequence ID" value="RZF48278.1"/>
    <property type="molecule type" value="Genomic_DNA"/>
</dbReference>
<evidence type="ECO:0000256" key="1">
    <source>
        <dbReference type="SAM" id="MobiDB-lite"/>
    </source>
</evidence>
<evidence type="ECO:0000313" key="4">
    <source>
        <dbReference type="Proteomes" id="UP000291343"/>
    </source>
</evidence>
<dbReference type="AlphaFoldDB" id="A0A482XS38"/>
<gene>
    <name evidence="2" type="ORF">LSTR_LSTR006245</name>
    <name evidence="3" type="ORF">LSTR_LSTR006246</name>
</gene>
<reference evidence="2" key="2">
    <citation type="submission" date="2019-02" db="EMBL/GenBank/DDBJ databases">
        <authorList>
            <person name="Zhu J."/>
            <person name="Jiang F."/>
            <person name="Wang X."/>
            <person name="Yang P."/>
            <person name="Bao Y."/>
            <person name="Zhao W."/>
            <person name="Wang W."/>
            <person name="Lu H."/>
            <person name="Wang Q."/>
            <person name="Cui N."/>
            <person name="Li J."/>
            <person name="Chen X."/>
            <person name="Luo L."/>
            <person name="Yu J."/>
            <person name="Kang L."/>
            <person name="Cui F."/>
        </authorList>
    </citation>
    <scope>NUCLEOTIDE SEQUENCE</scope>
    <source>
        <strain evidence="2">Lst14</strain>
        <tissue evidence="2">Whole body</tissue>
    </source>
</reference>
<evidence type="ECO:0000313" key="2">
    <source>
        <dbReference type="EMBL" id="RZF48278.1"/>
    </source>
</evidence>
<reference evidence="2 4" key="1">
    <citation type="journal article" date="2017" name="Gigascience">
        <title>Genome sequence of the small brown planthopper, Laodelphax striatellus.</title>
        <authorList>
            <person name="Zhu J."/>
            <person name="Jiang F."/>
            <person name="Wang X."/>
            <person name="Yang P."/>
            <person name="Bao Y."/>
            <person name="Zhao W."/>
            <person name="Wang W."/>
            <person name="Lu H."/>
            <person name="Wang Q."/>
            <person name="Cui N."/>
            <person name="Li J."/>
            <person name="Chen X."/>
            <person name="Luo L."/>
            <person name="Yu J."/>
            <person name="Kang L."/>
            <person name="Cui F."/>
        </authorList>
    </citation>
    <scope>NUCLEOTIDE SEQUENCE [LARGE SCALE GENOMIC DNA]</scope>
    <source>
        <strain evidence="2">Lst14</strain>
        <tissue evidence="2">Whole body</tissue>
    </source>
</reference>
<keyword evidence="4" id="KW-1185">Reference proteome</keyword>
<protein>
    <submittedName>
        <fullName evidence="2">Uncharacterized protein</fullName>
    </submittedName>
</protein>
<dbReference type="EMBL" id="QKKF02002619">
    <property type="protein sequence ID" value="RZF48279.1"/>
    <property type="molecule type" value="Genomic_DNA"/>
</dbReference>
<name>A0A482XS38_LAOST</name>
<proteinExistence type="predicted"/>
<comment type="caution">
    <text evidence="2">The sequence shown here is derived from an EMBL/GenBank/DDBJ whole genome shotgun (WGS) entry which is preliminary data.</text>
</comment>
<sequence>MQREVCAWKRHVLSPAAGIWRRYGWRKVITAEIKSSINNYTRYERPRKPRPTSSTAHTHFDRPQTDVNLAGITLRRKERDRKRTEPTLYACEV</sequence>
<dbReference type="Proteomes" id="UP000291343">
    <property type="component" value="Unassembled WGS sequence"/>
</dbReference>
<evidence type="ECO:0000313" key="3">
    <source>
        <dbReference type="EMBL" id="RZF48279.1"/>
    </source>
</evidence>
<dbReference type="InParanoid" id="A0A482XS38"/>
<accession>A0A482XS38</accession>
<organism evidence="2 4">
    <name type="scientific">Laodelphax striatellus</name>
    <name type="common">Small brown planthopper</name>
    <name type="synonym">Delphax striatella</name>
    <dbReference type="NCBI Taxonomy" id="195883"/>
    <lineage>
        <taxon>Eukaryota</taxon>
        <taxon>Metazoa</taxon>
        <taxon>Ecdysozoa</taxon>
        <taxon>Arthropoda</taxon>
        <taxon>Hexapoda</taxon>
        <taxon>Insecta</taxon>
        <taxon>Pterygota</taxon>
        <taxon>Neoptera</taxon>
        <taxon>Paraneoptera</taxon>
        <taxon>Hemiptera</taxon>
        <taxon>Auchenorrhyncha</taxon>
        <taxon>Fulgoroidea</taxon>
        <taxon>Delphacidae</taxon>
        <taxon>Criomorphinae</taxon>
        <taxon>Laodelphax</taxon>
    </lineage>
</organism>
<feature type="region of interest" description="Disordered" evidence="1">
    <location>
        <begin position="42"/>
        <end position="65"/>
    </location>
</feature>